<protein>
    <recommendedName>
        <fullName evidence="3">WXG100 family type VII secretion target</fullName>
    </recommendedName>
</protein>
<evidence type="ECO:0000313" key="2">
    <source>
        <dbReference type="Proteomes" id="UP000727056"/>
    </source>
</evidence>
<sequence length="122" mass="13655">MTGDKFEADPRRLAAFAEEFKSTRREFDKAREDFLRDERRLGMWMGDDPSDTYAKQVKPPYDQGIEQTTMLFEMFGEAVDNIGEIIFGDAKDLSDFQGENVEGFHGLGSSSDGIGPVGGGRF</sequence>
<reference evidence="1 2" key="1">
    <citation type="submission" date="2020-03" db="EMBL/GenBank/DDBJ databases">
        <title>Draft genome of Streptomyces sp. ventii, isolated from the Axial Seamount in the Pacific Ocean, and resequencing of the two type strains Streptomyces lonarensis strain NCL 716 and Streptomyces bohaiensis strain 11A07.</title>
        <authorList>
            <person name="Loughran R.M."/>
            <person name="Pfannmuller K.M."/>
            <person name="Wasson B.J."/>
            <person name="Deadmond M.C."/>
            <person name="Paddock B.E."/>
            <person name="Koyack M.J."/>
            <person name="Gallegos D.A."/>
            <person name="Mitchell E.A."/>
            <person name="Ushijima B."/>
            <person name="Saw J.H."/>
            <person name="Mcphail K.L."/>
            <person name="Videau P."/>
        </authorList>
    </citation>
    <scope>NUCLEOTIDE SEQUENCE [LARGE SCALE GENOMIC DNA]</scope>
    <source>
        <strain evidence="1 2">11A07</strain>
    </source>
</reference>
<gene>
    <name evidence="1" type="ORF">HCN52_13890</name>
</gene>
<organism evidence="1 2">
    <name type="scientific">Streptomyces bohaiensis</name>
    <dbReference type="NCBI Taxonomy" id="1431344"/>
    <lineage>
        <taxon>Bacteria</taxon>
        <taxon>Bacillati</taxon>
        <taxon>Actinomycetota</taxon>
        <taxon>Actinomycetes</taxon>
        <taxon>Kitasatosporales</taxon>
        <taxon>Streptomycetaceae</taxon>
        <taxon>Streptomyces</taxon>
    </lineage>
</organism>
<accession>A0ABX1CA51</accession>
<evidence type="ECO:0008006" key="3">
    <source>
        <dbReference type="Google" id="ProtNLM"/>
    </source>
</evidence>
<keyword evidence="2" id="KW-1185">Reference proteome</keyword>
<dbReference type="RefSeq" id="WP_168088752.1">
    <property type="nucleotide sequence ID" value="NZ_BHZH01000096.1"/>
</dbReference>
<name>A0ABX1CA51_9ACTN</name>
<dbReference type="EMBL" id="JAAVJC010000111">
    <property type="protein sequence ID" value="NJQ16007.1"/>
    <property type="molecule type" value="Genomic_DNA"/>
</dbReference>
<proteinExistence type="predicted"/>
<comment type="caution">
    <text evidence="1">The sequence shown here is derived from an EMBL/GenBank/DDBJ whole genome shotgun (WGS) entry which is preliminary data.</text>
</comment>
<evidence type="ECO:0000313" key="1">
    <source>
        <dbReference type="EMBL" id="NJQ16007.1"/>
    </source>
</evidence>
<dbReference type="Proteomes" id="UP000727056">
    <property type="component" value="Unassembled WGS sequence"/>
</dbReference>